<name>A0ABW0BY32_9BACT</name>
<dbReference type="PANTHER" id="PTHR21180:SF32">
    <property type="entry name" value="ENDONUCLEASE_EXONUCLEASE_PHOSPHATASE FAMILY DOMAIN-CONTAINING PROTEIN 1"/>
    <property type="match status" value="1"/>
</dbReference>
<comment type="caution">
    <text evidence="2">The sequence shown here is derived from an EMBL/GenBank/DDBJ whole genome shotgun (WGS) entry which is preliminary data.</text>
</comment>
<accession>A0ABW0BY32</accession>
<dbReference type="GO" id="GO:0003677">
    <property type="term" value="F:DNA binding"/>
    <property type="evidence" value="ECO:0007669"/>
    <property type="project" value="UniProtKB-KW"/>
</dbReference>
<dbReference type="RefSeq" id="WP_377916291.1">
    <property type="nucleotide sequence ID" value="NZ_JBHSKS010000011.1"/>
</dbReference>
<dbReference type="InterPro" id="IPR010994">
    <property type="entry name" value="RuvA_2-like"/>
</dbReference>
<proteinExistence type="predicted"/>
<keyword evidence="2" id="KW-0238">DNA-binding</keyword>
<evidence type="ECO:0000313" key="2">
    <source>
        <dbReference type="EMBL" id="MFC5192864.1"/>
    </source>
</evidence>
<protein>
    <submittedName>
        <fullName evidence="2">ComEA family DNA-binding protein</fullName>
    </submittedName>
</protein>
<sequence length="229" mass="26534">MKDKVFFWLKTTLGFSRKEARGFLWVIPILILLSFSADLLRYFKNQKANRLYERYIDSLDSMEKAGFTLVSSPLPTFNPQDTVRNSSSELVKSRINRLPFSEADSVTLQIVPGIGSATASRIIKYRERLGGFHSKDQLKEVFGLKPEVIEGIWEYFDFDPGISKKIKINTVELEELSKHPYISFQEAKVLIAFKKQHGNFNSPQDLLKIKIFREEWVKKIAPYLQFDSN</sequence>
<reference evidence="3" key="1">
    <citation type="journal article" date="2019" name="Int. J. Syst. Evol. Microbiol.">
        <title>The Global Catalogue of Microorganisms (GCM) 10K type strain sequencing project: providing services to taxonomists for standard genome sequencing and annotation.</title>
        <authorList>
            <consortium name="The Broad Institute Genomics Platform"/>
            <consortium name="The Broad Institute Genome Sequencing Center for Infectious Disease"/>
            <person name="Wu L."/>
            <person name="Ma J."/>
        </authorList>
    </citation>
    <scope>NUCLEOTIDE SEQUENCE [LARGE SCALE GENOMIC DNA]</scope>
    <source>
        <strain evidence="3">CGMCC 1.7030</strain>
    </source>
</reference>
<gene>
    <name evidence="2" type="ORF">ACFPIK_13895</name>
</gene>
<dbReference type="InterPro" id="IPR051675">
    <property type="entry name" value="Endo/Exo/Phosphatase_dom_1"/>
</dbReference>
<keyword evidence="1" id="KW-0812">Transmembrane</keyword>
<dbReference type="Pfam" id="PF12836">
    <property type="entry name" value="HHH_3"/>
    <property type="match status" value="2"/>
</dbReference>
<dbReference type="SUPFAM" id="SSF47781">
    <property type="entry name" value="RuvA domain 2-like"/>
    <property type="match status" value="2"/>
</dbReference>
<dbReference type="Gene3D" id="1.10.150.280">
    <property type="entry name" value="AF1531-like domain"/>
    <property type="match status" value="2"/>
</dbReference>
<evidence type="ECO:0000313" key="3">
    <source>
        <dbReference type="Proteomes" id="UP001596163"/>
    </source>
</evidence>
<keyword evidence="3" id="KW-1185">Reference proteome</keyword>
<dbReference type="EMBL" id="JBHSKS010000011">
    <property type="protein sequence ID" value="MFC5192864.1"/>
    <property type="molecule type" value="Genomic_DNA"/>
</dbReference>
<feature type="transmembrane region" description="Helical" evidence="1">
    <location>
        <begin position="20"/>
        <end position="40"/>
    </location>
</feature>
<organism evidence="2 3">
    <name type="scientific">Algoriphagus aquatilis</name>
    <dbReference type="NCBI Taxonomy" id="490186"/>
    <lineage>
        <taxon>Bacteria</taxon>
        <taxon>Pseudomonadati</taxon>
        <taxon>Bacteroidota</taxon>
        <taxon>Cytophagia</taxon>
        <taxon>Cytophagales</taxon>
        <taxon>Cyclobacteriaceae</taxon>
        <taxon>Algoriphagus</taxon>
    </lineage>
</organism>
<dbReference type="Proteomes" id="UP001596163">
    <property type="component" value="Unassembled WGS sequence"/>
</dbReference>
<keyword evidence="1" id="KW-1133">Transmembrane helix</keyword>
<dbReference type="PANTHER" id="PTHR21180">
    <property type="entry name" value="ENDONUCLEASE/EXONUCLEASE/PHOSPHATASE FAMILY DOMAIN-CONTAINING PROTEIN 1"/>
    <property type="match status" value="1"/>
</dbReference>
<keyword evidence="1" id="KW-0472">Membrane</keyword>
<evidence type="ECO:0000256" key="1">
    <source>
        <dbReference type="SAM" id="Phobius"/>
    </source>
</evidence>